<proteinExistence type="predicted"/>
<evidence type="ECO:0000256" key="2">
    <source>
        <dbReference type="SAM" id="Phobius"/>
    </source>
</evidence>
<accession>A0ABU6BD11</accession>
<evidence type="ECO:0008006" key="5">
    <source>
        <dbReference type="Google" id="ProtNLM"/>
    </source>
</evidence>
<protein>
    <recommendedName>
        <fullName evidence="5">MFS transporter</fullName>
    </recommendedName>
</protein>
<feature type="transmembrane region" description="Helical" evidence="2">
    <location>
        <begin position="35"/>
        <end position="54"/>
    </location>
</feature>
<keyword evidence="2" id="KW-0472">Membrane</keyword>
<gene>
    <name evidence="3" type="ORF">EP10_000656</name>
</gene>
<keyword evidence="2" id="KW-1133">Transmembrane helix</keyword>
<evidence type="ECO:0000256" key="1">
    <source>
        <dbReference type="SAM" id="Coils"/>
    </source>
</evidence>
<dbReference type="InterPro" id="IPR018770">
    <property type="entry name" value="ChloroindolylP_hydrolase"/>
</dbReference>
<keyword evidence="2" id="KW-0812">Transmembrane</keyword>
<evidence type="ECO:0000313" key="4">
    <source>
        <dbReference type="Proteomes" id="UP000029267"/>
    </source>
</evidence>
<feature type="coiled-coil region" evidence="1">
    <location>
        <begin position="178"/>
        <end position="205"/>
    </location>
</feature>
<dbReference type="Proteomes" id="UP000029267">
    <property type="component" value="Unassembled WGS sequence"/>
</dbReference>
<dbReference type="Pfam" id="PF10112">
    <property type="entry name" value="Halogen_Hydrol"/>
    <property type="match status" value="1"/>
</dbReference>
<reference evidence="3 4" key="1">
    <citation type="journal article" date="2014" name="Genome Announc.">
        <title>Draft Genome Sequence of Geobacillus icigianus Strain G1w1T Isolated from Hot Springs in the Valley of Geysers, Kamchatka (Russian Federation).</title>
        <authorList>
            <person name="Bryanskaya A.V."/>
            <person name="Rozanov A.S."/>
            <person name="Logacheva M.D."/>
            <person name="Kotenko A.V."/>
            <person name="Peltek S.E."/>
        </authorList>
    </citation>
    <scope>NUCLEOTIDE SEQUENCE [LARGE SCALE GENOMIC DNA]</scope>
    <source>
        <strain evidence="3 4">G1w1</strain>
    </source>
</reference>
<keyword evidence="1" id="KW-0175">Coiled coil</keyword>
<organism evidence="3 4">
    <name type="scientific">Geobacillus icigianus</name>
    <dbReference type="NCBI Taxonomy" id="1430331"/>
    <lineage>
        <taxon>Bacteria</taxon>
        <taxon>Bacillati</taxon>
        <taxon>Bacillota</taxon>
        <taxon>Bacilli</taxon>
        <taxon>Bacillales</taxon>
        <taxon>Anoxybacillaceae</taxon>
        <taxon>Geobacillus</taxon>
    </lineage>
</organism>
<keyword evidence="4" id="KW-1185">Reference proteome</keyword>
<name>A0ABU6BD11_9BACL</name>
<comment type="caution">
    <text evidence="3">The sequence shown here is derived from an EMBL/GenBank/DDBJ whole genome shotgun (WGS) entry which is preliminary data.</text>
</comment>
<evidence type="ECO:0000313" key="3">
    <source>
        <dbReference type="EMBL" id="MEB3749817.1"/>
    </source>
</evidence>
<sequence length="244" mass="28674">MKLPGKLVRIKMWTCYNGRKDEERDGNVKPLFRTIWRWFVSWNVGAVTAVVVFFAADFRFWPSFVSGMAAMWGVSAVMKRRHRLAAGVPVEEQAYVRSQLHEARALWKRLRRARYRLRSVAMWQTVSRLGAVVDQLIRIIEQKPHQLRLVQPFFLNEWPTAVEMVEKYVYLSRQPVQSADMTEALRKTERLLSELTEAAERQLLDVLSGDVWSLQTEAKVLEQSLQQSDRLHLRYLQGEPQFKR</sequence>
<dbReference type="EMBL" id="JPYA02000001">
    <property type="protein sequence ID" value="MEB3749817.1"/>
    <property type="molecule type" value="Genomic_DNA"/>
</dbReference>